<protein>
    <recommendedName>
        <fullName evidence="1">SH3b domain-containing protein</fullName>
    </recommendedName>
</protein>
<evidence type="ECO:0000313" key="3">
    <source>
        <dbReference type="Proteomes" id="UP000680045"/>
    </source>
</evidence>
<dbReference type="Gene3D" id="4.10.80.110">
    <property type="match status" value="1"/>
</dbReference>
<dbReference type="Proteomes" id="UP000680045">
    <property type="component" value="Unassembled WGS sequence"/>
</dbReference>
<proteinExistence type="predicted"/>
<organism evidence="2 3">
    <name type="scientific">Peribacillus frigoritolerans</name>
    <dbReference type="NCBI Taxonomy" id="450367"/>
    <lineage>
        <taxon>Bacteria</taxon>
        <taxon>Bacillati</taxon>
        <taxon>Bacillota</taxon>
        <taxon>Bacilli</taxon>
        <taxon>Bacillales</taxon>
        <taxon>Bacillaceae</taxon>
        <taxon>Peribacillus</taxon>
    </lineage>
</organism>
<dbReference type="EMBL" id="JAGTPW010000002">
    <property type="protein sequence ID" value="MBR8643949.1"/>
    <property type="molecule type" value="Genomic_DNA"/>
</dbReference>
<feature type="domain" description="SH3b" evidence="1">
    <location>
        <begin position="61"/>
        <end position="201"/>
    </location>
</feature>
<reference evidence="2" key="1">
    <citation type="submission" date="2021-04" db="EMBL/GenBank/DDBJ databases">
        <title>Whole genome sequencing of Enterococci isolates from hospitalized patients.</title>
        <authorList>
            <person name="Ogoti B.M."/>
            <person name="Onyambu F.G."/>
        </authorList>
    </citation>
    <scope>NUCLEOTIDE SEQUENCE</scope>
    <source>
        <strain evidence="2">242</strain>
    </source>
</reference>
<evidence type="ECO:0000313" key="2">
    <source>
        <dbReference type="EMBL" id="MBR8643949.1"/>
    </source>
</evidence>
<dbReference type="AlphaFoldDB" id="A0A941J9N7"/>
<dbReference type="InterPro" id="IPR003646">
    <property type="entry name" value="SH3-like_bac-type"/>
</dbReference>
<gene>
    <name evidence="2" type="ORF">KEH51_01990</name>
</gene>
<comment type="caution">
    <text evidence="2">The sequence shown here is derived from an EMBL/GenBank/DDBJ whole genome shotgun (WGS) entry which is preliminary data.</text>
</comment>
<evidence type="ECO:0000259" key="1">
    <source>
        <dbReference type="SMART" id="SM00287"/>
    </source>
</evidence>
<dbReference type="SMART" id="SM00287">
    <property type="entry name" value="SH3b"/>
    <property type="match status" value="1"/>
</dbReference>
<name>A0A941J9N7_9BACI</name>
<accession>A0A941J9N7</accession>
<dbReference type="Gene3D" id="2.30.30.40">
    <property type="entry name" value="SH3 Domains"/>
    <property type="match status" value="1"/>
</dbReference>
<sequence>MEKATASIVTILSKGTKVTVYSESMAGRKSKPMERMDMSTRNICLLLSRDQDQRQSRQKKTTTKYVNVSSGTLNMRKSGSESASIVAKLSKGTKVTMYSESMAGRKSKPMERMDMSTRNICLLLSRDQDQRQSRQKNDDEICERELWNAQYEKKRVGKCEHSRKAVKRNESDGVFGIKGWAKIKANGKDGYVSTKYLSTTKPGTGSTAVTPEKPTTKYVNVSSGTLNMRKKAGRKVRA</sequence>